<keyword evidence="2" id="KW-1185">Reference proteome</keyword>
<evidence type="ECO:0000313" key="1">
    <source>
        <dbReference type="EMBL" id="EXK98719.1"/>
    </source>
</evidence>
<accession>X0D6H5</accession>
<sequence length="39" mass="4053">MSAASPEALGARTRLFTFEPLVPEHDGVGIGNGIEDPLS</sequence>
<dbReference type="Proteomes" id="UP000030663">
    <property type="component" value="Unassembled WGS sequence"/>
</dbReference>
<gene>
    <name evidence="1" type="ORF">FOQG_01525</name>
</gene>
<organism evidence="1 2">
    <name type="scientific">Fusarium oxysporum f. sp. raphani 54005</name>
    <dbReference type="NCBI Taxonomy" id="1089458"/>
    <lineage>
        <taxon>Eukaryota</taxon>
        <taxon>Fungi</taxon>
        <taxon>Dikarya</taxon>
        <taxon>Ascomycota</taxon>
        <taxon>Pezizomycotina</taxon>
        <taxon>Sordariomycetes</taxon>
        <taxon>Hypocreomycetidae</taxon>
        <taxon>Hypocreales</taxon>
        <taxon>Nectriaceae</taxon>
        <taxon>Fusarium</taxon>
        <taxon>Fusarium oxysporum species complex</taxon>
    </lineage>
</organism>
<protein>
    <submittedName>
        <fullName evidence="1">Uncharacterized protein</fullName>
    </submittedName>
</protein>
<dbReference type="AlphaFoldDB" id="X0D6H5"/>
<name>X0D6H5_FUSOX</name>
<proteinExistence type="predicted"/>
<dbReference type="EMBL" id="JH658363">
    <property type="protein sequence ID" value="EXK98719.1"/>
    <property type="molecule type" value="Genomic_DNA"/>
</dbReference>
<dbReference type="HOGENOM" id="CLU_3320115_0_0_1"/>
<evidence type="ECO:0000313" key="2">
    <source>
        <dbReference type="Proteomes" id="UP000030663"/>
    </source>
</evidence>
<reference evidence="1 2" key="1">
    <citation type="submission" date="2011-11" db="EMBL/GenBank/DDBJ databases">
        <title>The Genome Sequence of Fusarium oxysporum PHW815.</title>
        <authorList>
            <consortium name="The Broad Institute Genome Sequencing Platform"/>
            <person name="Ma L.-J."/>
            <person name="Gale L.R."/>
            <person name="Schwartz D.C."/>
            <person name="Zhou S."/>
            <person name="Corby-Kistler H."/>
            <person name="Young S.K."/>
            <person name="Zeng Q."/>
            <person name="Gargeya S."/>
            <person name="Fitzgerald M."/>
            <person name="Haas B."/>
            <person name="Abouelleil A."/>
            <person name="Alvarado L."/>
            <person name="Arachchi H.M."/>
            <person name="Berlin A."/>
            <person name="Brown A."/>
            <person name="Chapman S.B."/>
            <person name="Chen Z."/>
            <person name="Dunbar C."/>
            <person name="Freedman E."/>
            <person name="Gearin G."/>
            <person name="Goldberg J."/>
            <person name="Griggs A."/>
            <person name="Gujja S."/>
            <person name="Heiman D."/>
            <person name="Howarth C."/>
            <person name="Larson L."/>
            <person name="Lui A."/>
            <person name="MacDonald P.J.P."/>
            <person name="Montmayeur A."/>
            <person name="Murphy C."/>
            <person name="Neiman D."/>
            <person name="Pearson M."/>
            <person name="Priest M."/>
            <person name="Roberts A."/>
            <person name="Saif S."/>
            <person name="Shea T."/>
            <person name="Shenoy N."/>
            <person name="Sisk P."/>
            <person name="Stolte C."/>
            <person name="Sykes S."/>
            <person name="Wortman J."/>
            <person name="Nusbaum C."/>
            <person name="Birren B."/>
        </authorList>
    </citation>
    <scope>NUCLEOTIDE SEQUENCE [LARGE SCALE GENOMIC DNA]</scope>
    <source>
        <strain evidence="1 2">54005</strain>
    </source>
</reference>